<accession>A0AA39WD19</accession>
<comment type="caution">
    <text evidence="1">The sequence shown here is derived from an EMBL/GenBank/DDBJ whole genome shotgun (WGS) entry which is preliminary data.</text>
</comment>
<proteinExistence type="predicted"/>
<dbReference type="EMBL" id="JAULSR010000009">
    <property type="protein sequence ID" value="KAK0612641.1"/>
    <property type="molecule type" value="Genomic_DNA"/>
</dbReference>
<protein>
    <submittedName>
        <fullName evidence="1">Uncharacterized protein</fullName>
    </submittedName>
</protein>
<name>A0AA39WD19_9PEZI</name>
<dbReference type="AlphaFoldDB" id="A0AA39WD19"/>
<organism evidence="1 2">
    <name type="scientific">Bombardia bombarda</name>
    <dbReference type="NCBI Taxonomy" id="252184"/>
    <lineage>
        <taxon>Eukaryota</taxon>
        <taxon>Fungi</taxon>
        <taxon>Dikarya</taxon>
        <taxon>Ascomycota</taxon>
        <taxon>Pezizomycotina</taxon>
        <taxon>Sordariomycetes</taxon>
        <taxon>Sordariomycetidae</taxon>
        <taxon>Sordariales</taxon>
        <taxon>Lasiosphaeriaceae</taxon>
        <taxon>Bombardia</taxon>
    </lineage>
</organism>
<evidence type="ECO:0000313" key="2">
    <source>
        <dbReference type="Proteomes" id="UP001174934"/>
    </source>
</evidence>
<reference evidence="1" key="1">
    <citation type="submission" date="2023-06" db="EMBL/GenBank/DDBJ databases">
        <title>Genome-scale phylogeny and comparative genomics of the fungal order Sordariales.</title>
        <authorList>
            <consortium name="Lawrence Berkeley National Laboratory"/>
            <person name="Hensen N."/>
            <person name="Bonometti L."/>
            <person name="Westerberg I."/>
            <person name="Brannstrom I.O."/>
            <person name="Guillou S."/>
            <person name="Cros-Aarteil S."/>
            <person name="Calhoun S."/>
            <person name="Haridas S."/>
            <person name="Kuo A."/>
            <person name="Mondo S."/>
            <person name="Pangilinan J."/>
            <person name="Riley R."/>
            <person name="LaButti K."/>
            <person name="Andreopoulos B."/>
            <person name="Lipzen A."/>
            <person name="Chen C."/>
            <person name="Yanf M."/>
            <person name="Daum C."/>
            <person name="Ng V."/>
            <person name="Clum A."/>
            <person name="Steindorff A."/>
            <person name="Ohm R."/>
            <person name="Martin F."/>
            <person name="Silar P."/>
            <person name="Natvig D."/>
            <person name="Lalanne C."/>
            <person name="Gautier V."/>
            <person name="Ament-velasquez S.L."/>
            <person name="Kruys A."/>
            <person name="Hutchinson M.I."/>
            <person name="Powell A.J."/>
            <person name="Barry K."/>
            <person name="Miller A.N."/>
            <person name="Grigoriev I.V."/>
            <person name="Debuchy R."/>
            <person name="Gladieux P."/>
            <person name="Thoren M.H."/>
            <person name="Johannesson H."/>
        </authorList>
    </citation>
    <scope>NUCLEOTIDE SEQUENCE</scope>
    <source>
        <strain evidence="1">SMH3391-2</strain>
    </source>
</reference>
<sequence length="305" mass="34354">MPKYKNMSRDDMNEEGVRLLGLVKQIEIPLEDQELLKTECDKAFAKNDEHPLGTDIVYLFDVSDPRGFLGERVTGVTKETIAEGVVSKAIQYDDVGIVMWPIPEFPACKNNQRLEPFLNVTDCKQAVEYVRRFKHGYGFATIRKLFDSTVSEHVRKAIANPDKTKRKLFMISTGFYLDEYCCTRTLNETTDNAILALREAGLEPRKFLATSYLINTDDIHSMCGYLRLEALTNLRAAVSSVIFSFTIETLGGFDNPLAFAVALAGPKSPEVKKALKRIMSGPGPAKDLLDLMDAYLRADYHTELY</sequence>
<evidence type="ECO:0000313" key="1">
    <source>
        <dbReference type="EMBL" id="KAK0612641.1"/>
    </source>
</evidence>
<gene>
    <name evidence="1" type="ORF">B0T17DRAFT_603005</name>
</gene>
<dbReference type="Proteomes" id="UP001174934">
    <property type="component" value="Unassembled WGS sequence"/>
</dbReference>
<keyword evidence="2" id="KW-1185">Reference proteome</keyword>